<organism evidence="2 3">
    <name type="scientific">Hyphomonas atlantica</name>
    <dbReference type="NCBI Taxonomy" id="1280948"/>
    <lineage>
        <taxon>Bacteria</taxon>
        <taxon>Pseudomonadati</taxon>
        <taxon>Pseudomonadota</taxon>
        <taxon>Alphaproteobacteria</taxon>
        <taxon>Hyphomonadales</taxon>
        <taxon>Hyphomonadaceae</taxon>
        <taxon>Hyphomonas</taxon>
    </lineage>
</organism>
<accession>A0A356W8S7</accession>
<evidence type="ECO:0000313" key="2">
    <source>
        <dbReference type="EMBL" id="HBQ49438.1"/>
    </source>
</evidence>
<evidence type="ECO:0000313" key="3">
    <source>
        <dbReference type="Proteomes" id="UP000263957"/>
    </source>
</evidence>
<dbReference type="InterPro" id="IPR016156">
    <property type="entry name" value="FAD/NAD-linked_Rdtase_dimer_sf"/>
</dbReference>
<dbReference type="Pfam" id="PF02852">
    <property type="entry name" value="Pyr_redox_dim"/>
    <property type="match status" value="1"/>
</dbReference>
<dbReference type="Proteomes" id="UP000263957">
    <property type="component" value="Unassembled WGS sequence"/>
</dbReference>
<proteinExistence type="predicted"/>
<name>A0A356W8S7_9PROT</name>
<sequence length="54" mass="5842">VHIIGDGACEMIHIGQAVMSLGGTMDYLIDTVFNYPTFAECYKTAAFDGINRIG</sequence>
<dbReference type="Gene3D" id="3.30.390.30">
    <property type="match status" value="1"/>
</dbReference>
<protein>
    <submittedName>
        <fullName evidence="2">Si-specific NAD(P)(+) transhydrogenase</fullName>
    </submittedName>
</protein>
<dbReference type="EMBL" id="DOGS01000225">
    <property type="protein sequence ID" value="HBQ49438.1"/>
    <property type="molecule type" value="Genomic_DNA"/>
</dbReference>
<feature type="domain" description="Pyridine nucleotide-disulphide oxidoreductase dimerisation" evidence="1">
    <location>
        <begin position="1"/>
        <end position="46"/>
    </location>
</feature>
<gene>
    <name evidence="2" type="ORF">DD728_11265</name>
</gene>
<reference evidence="2 3" key="1">
    <citation type="journal article" date="2018" name="Nat. Biotechnol.">
        <title>A standardized bacterial taxonomy based on genome phylogeny substantially revises the tree of life.</title>
        <authorList>
            <person name="Parks D.H."/>
            <person name="Chuvochina M."/>
            <person name="Waite D.W."/>
            <person name="Rinke C."/>
            <person name="Skarshewski A."/>
            <person name="Chaumeil P.A."/>
            <person name="Hugenholtz P."/>
        </authorList>
    </citation>
    <scope>NUCLEOTIDE SEQUENCE [LARGE SCALE GENOMIC DNA]</scope>
    <source>
        <strain evidence="2">UBA10378</strain>
    </source>
</reference>
<evidence type="ECO:0000259" key="1">
    <source>
        <dbReference type="Pfam" id="PF02852"/>
    </source>
</evidence>
<comment type="caution">
    <text evidence="2">The sequence shown here is derived from an EMBL/GenBank/DDBJ whole genome shotgun (WGS) entry which is preliminary data.</text>
</comment>
<dbReference type="InterPro" id="IPR004099">
    <property type="entry name" value="Pyr_nucl-diS_OxRdtase_dimer"/>
</dbReference>
<feature type="non-terminal residue" evidence="2">
    <location>
        <position position="1"/>
    </location>
</feature>
<dbReference type="AlphaFoldDB" id="A0A356W8S7"/>
<dbReference type="SUPFAM" id="SSF55424">
    <property type="entry name" value="FAD/NAD-linked reductases, dimerisation (C-terminal) domain"/>
    <property type="match status" value="1"/>
</dbReference>